<dbReference type="EMBL" id="NBSK02000001">
    <property type="protein sequence ID" value="KAJ0227377.1"/>
    <property type="molecule type" value="Genomic_DNA"/>
</dbReference>
<organism evidence="1 2">
    <name type="scientific">Lactuca sativa</name>
    <name type="common">Garden lettuce</name>
    <dbReference type="NCBI Taxonomy" id="4236"/>
    <lineage>
        <taxon>Eukaryota</taxon>
        <taxon>Viridiplantae</taxon>
        <taxon>Streptophyta</taxon>
        <taxon>Embryophyta</taxon>
        <taxon>Tracheophyta</taxon>
        <taxon>Spermatophyta</taxon>
        <taxon>Magnoliopsida</taxon>
        <taxon>eudicotyledons</taxon>
        <taxon>Gunneridae</taxon>
        <taxon>Pentapetalae</taxon>
        <taxon>asterids</taxon>
        <taxon>campanulids</taxon>
        <taxon>Asterales</taxon>
        <taxon>Asteraceae</taxon>
        <taxon>Cichorioideae</taxon>
        <taxon>Cichorieae</taxon>
        <taxon>Lactucinae</taxon>
        <taxon>Lactuca</taxon>
    </lineage>
</organism>
<accession>A0A9R1WII9</accession>
<evidence type="ECO:0000313" key="2">
    <source>
        <dbReference type="Proteomes" id="UP000235145"/>
    </source>
</evidence>
<sequence length="290" mass="32901">MSLTGRISKTRNSSFITLVPKIKYPINLSDYRMISLIGRMYKVITNVLAARLKRVIGVLLGKRSKKEGAHFEKSIMEQINFRYRCILRIWGCLSLAMASVLINGAPMREVPIENGVRQGDPFFLFLFILEMEGMNISMKMAYNKSIFHGVEIPNCGLIISHFFYADDATLIGNWSRFNIKNIAQILWCFQIGMALKLIGIGVDETEINKRVASIGCLVEFLPFSYLGVLSSWKARYISFGSRVTLLNSVLGSLPTYYFSLFLSPMCILDELEKISKGFLWGGADRDMILR</sequence>
<proteinExistence type="predicted"/>
<protein>
    <recommendedName>
        <fullName evidence="3">Reverse transcriptase domain-containing protein</fullName>
    </recommendedName>
</protein>
<dbReference type="Proteomes" id="UP000235145">
    <property type="component" value="Unassembled WGS sequence"/>
</dbReference>
<dbReference type="PANTHER" id="PTHR33116">
    <property type="entry name" value="REVERSE TRANSCRIPTASE ZINC-BINDING DOMAIN-CONTAINING PROTEIN-RELATED-RELATED"/>
    <property type="match status" value="1"/>
</dbReference>
<evidence type="ECO:0008006" key="3">
    <source>
        <dbReference type="Google" id="ProtNLM"/>
    </source>
</evidence>
<reference evidence="1 2" key="1">
    <citation type="journal article" date="2017" name="Nat. Commun.">
        <title>Genome assembly with in vitro proximity ligation data and whole-genome triplication in lettuce.</title>
        <authorList>
            <person name="Reyes-Chin-Wo S."/>
            <person name="Wang Z."/>
            <person name="Yang X."/>
            <person name="Kozik A."/>
            <person name="Arikit S."/>
            <person name="Song C."/>
            <person name="Xia L."/>
            <person name="Froenicke L."/>
            <person name="Lavelle D.O."/>
            <person name="Truco M.J."/>
            <person name="Xia R."/>
            <person name="Zhu S."/>
            <person name="Xu C."/>
            <person name="Xu H."/>
            <person name="Xu X."/>
            <person name="Cox K."/>
            <person name="Korf I."/>
            <person name="Meyers B.C."/>
            <person name="Michelmore R.W."/>
        </authorList>
    </citation>
    <scope>NUCLEOTIDE SEQUENCE [LARGE SCALE GENOMIC DNA]</scope>
    <source>
        <strain evidence="2">cv. Salinas</strain>
        <tissue evidence="1">Seedlings</tissue>
    </source>
</reference>
<evidence type="ECO:0000313" key="1">
    <source>
        <dbReference type="EMBL" id="KAJ0227377.1"/>
    </source>
</evidence>
<comment type="caution">
    <text evidence="1">The sequence shown here is derived from an EMBL/GenBank/DDBJ whole genome shotgun (WGS) entry which is preliminary data.</text>
</comment>
<dbReference type="AlphaFoldDB" id="A0A9R1WII9"/>
<dbReference type="PANTHER" id="PTHR33116:SF77">
    <property type="entry name" value="RNA-DIRECTED DNA POLYMERASE"/>
    <property type="match status" value="1"/>
</dbReference>
<name>A0A9R1WII9_LACSA</name>
<gene>
    <name evidence="1" type="ORF">LSAT_V11C100009110</name>
</gene>
<keyword evidence="2" id="KW-1185">Reference proteome</keyword>